<dbReference type="InterPro" id="IPR053138">
    <property type="entry name" value="N-alpha-Ac-DABA_deacetylase"/>
</dbReference>
<dbReference type="PANTHER" id="PTHR37326:SF1">
    <property type="entry name" value="BLL3975 PROTEIN"/>
    <property type="match status" value="1"/>
</dbReference>
<name>A0A6I3SIZ0_HELMO</name>
<keyword evidence="3" id="KW-0378">Hydrolase</keyword>
<dbReference type="PANTHER" id="PTHR37326">
    <property type="entry name" value="BLL3975 PROTEIN"/>
    <property type="match status" value="1"/>
</dbReference>
<keyword evidence="4" id="KW-0862">Zinc</keyword>
<dbReference type="AlphaFoldDB" id="A0A6I3SIZ0"/>
<dbReference type="OrthoDB" id="9782876at2"/>
<evidence type="ECO:0000313" key="6">
    <source>
        <dbReference type="EMBL" id="MTV48597.1"/>
    </source>
</evidence>
<gene>
    <name evidence="6" type="ORF">GJ688_06320</name>
</gene>
<comment type="caution">
    <text evidence="6">The sequence shown here is derived from an EMBL/GenBank/DDBJ whole genome shotgun (WGS) entry which is preliminary data.</text>
</comment>
<evidence type="ECO:0000313" key="7">
    <source>
        <dbReference type="Proteomes" id="UP000430670"/>
    </source>
</evidence>
<dbReference type="Pfam" id="PF24827">
    <property type="entry name" value="AstE_AspA_cat"/>
    <property type="match status" value="1"/>
</dbReference>
<dbReference type="CDD" id="cd06253">
    <property type="entry name" value="M14_ASTE_ASPA-like"/>
    <property type="match status" value="1"/>
</dbReference>
<dbReference type="SUPFAM" id="SSF53187">
    <property type="entry name" value="Zn-dependent exopeptidases"/>
    <property type="match status" value="1"/>
</dbReference>
<dbReference type="InterPro" id="IPR055438">
    <property type="entry name" value="AstE_AspA_cat"/>
</dbReference>
<dbReference type="GO" id="GO:0046872">
    <property type="term" value="F:metal ion binding"/>
    <property type="evidence" value="ECO:0007669"/>
    <property type="project" value="UniProtKB-KW"/>
</dbReference>
<keyword evidence="7" id="KW-1185">Reference proteome</keyword>
<evidence type="ECO:0000256" key="2">
    <source>
        <dbReference type="ARBA" id="ARBA00022723"/>
    </source>
</evidence>
<dbReference type="Proteomes" id="UP000430670">
    <property type="component" value="Unassembled WGS sequence"/>
</dbReference>
<feature type="domain" description="Succinylglutamate desuccinylase/Aspartoacylase catalytic" evidence="5">
    <location>
        <begin position="58"/>
        <end position="186"/>
    </location>
</feature>
<dbReference type="GO" id="GO:0016788">
    <property type="term" value="F:hydrolase activity, acting on ester bonds"/>
    <property type="evidence" value="ECO:0007669"/>
    <property type="project" value="InterPro"/>
</dbReference>
<proteinExistence type="predicted"/>
<organism evidence="6 7">
    <name type="scientific">Heliobacterium mobile</name>
    <name type="common">Heliobacillus mobilis</name>
    <dbReference type="NCBI Taxonomy" id="28064"/>
    <lineage>
        <taxon>Bacteria</taxon>
        <taxon>Bacillati</taxon>
        <taxon>Bacillota</taxon>
        <taxon>Clostridia</taxon>
        <taxon>Eubacteriales</taxon>
        <taxon>Heliobacteriaceae</taxon>
        <taxon>Heliobacterium</taxon>
    </lineage>
</organism>
<accession>A0A6I3SIZ0</accession>
<dbReference type="Gene3D" id="3.40.630.10">
    <property type="entry name" value="Zn peptidases"/>
    <property type="match status" value="1"/>
</dbReference>
<comment type="cofactor">
    <cofactor evidence="1">
        <name>Zn(2+)</name>
        <dbReference type="ChEBI" id="CHEBI:29105"/>
    </cofactor>
</comment>
<sequence>MKAPWWPAWYCRRNRCLCRWNLVERTVVVMLEPILELNIPFREPMVLYKNEFRGSGDGPIISLVAGMHGDEISATYLLTRLAAFLERVVRGMEPHFNLRGTVRLIPIVNVPGINFASRNWPFDGTDINRMFPGYNLGETTQRIADGVFQGTRDSHYAFDVHGSNEQFYEIPHVRVFSQNEKDMELAPYLRCRYVLKRELTPLYKTQLSYHWKESGISTSILMLGVARQIDDVIVNHMYEGLIDYMLATEILEGPPPAPPLEIPTFGRKNTHLVLSQAAGIFRPFVQAGAMLRKGEPMGQILNILTGQLEEEVRAPASGLLASLRMYPLVYEKELLARVFTTMDNPLSTSDVWYQEQ</sequence>
<reference evidence="6 7" key="1">
    <citation type="submission" date="2019-11" db="EMBL/GenBank/DDBJ databases">
        <title>Whole-genome sequence of a the green, strictly anaerobic photosynthetic bacterium Heliobacillus mobilis DSM 6151.</title>
        <authorList>
            <person name="Kyndt J.A."/>
            <person name="Meyer T.E."/>
        </authorList>
    </citation>
    <scope>NUCLEOTIDE SEQUENCE [LARGE SCALE GENOMIC DNA]</scope>
    <source>
        <strain evidence="6 7">DSM 6151</strain>
    </source>
</reference>
<dbReference type="EMBL" id="WNKU01000005">
    <property type="protein sequence ID" value="MTV48597.1"/>
    <property type="molecule type" value="Genomic_DNA"/>
</dbReference>
<evidence type="ECO:0000259" key="5">
    <source>
        <dbReference type="Pfam" id="PF24827"/>
    </source>
</evidence>
<evidence type="ECO:0000256" key="3">
    <source>
        <dbReference type="ARBA" id="ARBA00022801"/>
    </source>
</evidence>
<keyword evidence="2" id="KW-0479">Metal-binding</keyword>
<protein>
    <recommendedName>
        <fullName evidence="5">Succinylglutamate desuccinylase/Aspartoacylase catalytic domain-containing protein</fullName>
    </recommendedName>
</protein>
<evidence type="ECO:0000256" key="1">
    <source>
        <dbReference type="ARBA" id="ARBA00001947"/>
    </source>
</evidence>
<evidence type="ECO:0000256" key="4">
    <source>
        <dbReference type="ARBA" id="ARBA00022833"/>
    </source>
</evidence>